<organism evidence="2 4">
    <name type="scientific">Linum tenue</name>
    <dbReference type="NCBI Taxonomy" id="586396"/>
    <lineage>
        <taxon>Eukaryota</taxon>
        <taxon>Viridiplantae</taxon>
        <taxon>Streptophyta</taxon>
        <taxon>Embryophyta</taxon>
        <taxon>Tracheophyta</taxon>
        <taxon>Spermatophyta</taxon>
        <taxon>Magnoliopsida</taxon>
        <taxon>eudicotyledons</taxon>
        <taxon>Gunneridae</taxon>
        <taxon>Pentapetalae</taxon>
        <taxon>rosids</taxon>
        <taxon>fabids</taxon>
        <taxon>Malpighiales</taxon>
        <taxon>Linaceae</taxon>
        <taxon>Linum</taxon>
    </lineage>
</organism>
<keyword evidence="4" id="KW-1185">Reference proteome</keyword>
<dbReference type="Proteomes" id="UP001154282">
    <property type="component" value="Unassembled WGS sequence"/>
</dbReference>
<dbReference type="EMBL" id="CAMGYJ010000010">
    <property type="protein sequence ID" value="CAI0547306.1"/>
    <property type="molecule type" value="Genomic_DNA"/>
</dbReference>
<evidence type="ECO:0000313" key="4">
    <source>
        <dbReference type="Proteomes" id="UP001154282"/>
    </source>
</evidence>
<proteinExistence type="predicted"/>
<feature type="region of interest" description="Disordered" evidence="1">
    <location>
        <begin position="1"/>
        <end position="22"/>
    </location>
</feature>
<evidence type="ECO:0000313" key="3">
    <source>
        <dbReference type="EMBL" id="CAI0547306.1"/>
    </source>
</evidence>
<reference evidence="2" key="1">
    <citation type="submission" date="2022-08" db="EMBL/GenBank/DDBJ databases">
        <authorList>
            <person name="Gutierrez-Valencia J."/>
        </authorList>
    </citation>
    <scope>NUCLEOTIDE SEQUENCE</scope>
</reference>
<name>A0AAV0MSA3_9ROSI</name>
<protein>
    <submittedName>
        <fullName evidence="2">Uncharacterized protein</fullName>
    </submittedName>
</protein>
<dbReference type="EMBL" id="CAMGYJ010000007">
    <property type="protein sequence ID" value="CAI0449105.1"/>
    <property type="molecule type" value="Genomic_DNA"/>
</dbReference>
<gene>
    <name evidence="2" type="ORF">LITE_LOCUS30042</name>
    <name evidence="3" type="ORF">LITE_LOCUS44318</name>
</gene>
<comment type="caution">
    <text evidence="2">The sequence shown here is derived from an EMBL/GenBank/DDBJ whole genome shotgun (WGS) entry which is preliminary data.</text>
</comment>
<evidence type="ECO:0000313" key="2">
    <source>
        <dbReference type="EMBL" id="CAI0449105.1"/>
    </source>
</evidence>
<dbReference type="AlphaFoldDB" id="A0AAV0MSA3"/>
<sequence>MGSRDSAPAEQDASLARHVRDP</sequence>
<evidence type="ECO:0000256" key="1">
    <source>
        <dbReference type="SAM" id="MobiDB-lite"/>
    </source>
</evidence>
<accession>A0AAV0MSA3</accession>